<feature type="chain" id="PRO_5002645721" description="DUF2147 domain-containing protein" evidence="1">
    <location>
        <begin position="23"/>
        <end position="147"/>
    </location>
</feature>
<dbReference type="AlphaFoldDB" id="A2SCU1"/>
<organism evidence="3 4">
    <name type="scientific">Methylibium petroleiphilum (strain ATCC BAA-1232 / LMG 22953 / PM1)</name>
    <dbReference type="NCBI Taxonomy" id="420662"/>
    <lineage>
        <taxon>Bacteria</taxon>
        <taxon>Pseudomonadati</taxon>
        <taxon>Pseudomonadota</taxon>
        <taxon>Betaproteobacteria</taxon>
        <taxon>Burkholderiales</taxon>
        <taxon>Sphaerotilaceae</taxon>
        <taxon>Methylibium</taxon>
    </lineage>
</organism>
<dbReference type="STRING" id="420662.Mpe_A0418"/>
<dbReference type="Proteomes" id="UP000000366">
    <property type="component" value="Chromosome"/>
</dbReference>
<evidence type="ECO:0000313" key="3">
    <source>
        <dbReference type="EMBL" id="ABM93380.1"/>
    </source>
</evidence>
<reference evidence="3 4" key="1">
    <citation type="journal article" date="2007" name="J. Bacteriol.">
        <title>Whole-genome analysis of the methyl tert-butyl ether-degrading beta-proteobacterium Methylibium petroleiphilum PM1.</title>
        <authorList>
            <person name="Kane S.R."/>
            <person name="Chakicherla A.Y."/>
            <person name="Chain P.S.G."/>
            <person name="Schmidt R."/>
            <person name="Shin M.W."/>
            <person name="Legler T.C."/>
            <person name="Scow K.M."/>
            <person name="Larimer F.W."/>
            <person name="Lucas S.M."/>
            <person name="Richardson P.M."/>
            <person name="Hristova K.R."/>
        </authorList>
    </citation>
    <scope>NUCLEOTIDE SEQUENCE [LARGE SCALE GENOMIC DNA]</scope>
    <source>
        <strain evidence="4">ATCC BAA-1232 / LMG 22953 / PM1</strain>
    </source>
</reference>
<gene>
    <name evidence="3" type="ordered locus">Mpe_A0418</name>
</gene>
<feature type="signal peptide" evidence="1">
    <location>
        <begin position="1"/>
        <end position="22"/>
    </location>
</feature>
<dbReference type="HOGENOM" id="CLU_108869_0_1_4"/>
<accession>A2SCU1</accession>
<dbReference type="PANTHER" id="PTHR36919">
    <property type="entry name" value="BLR1215 PROTEIN"/>
    <property type="match status" value="1"/>
</dbReference>
<dbReference type="Gene3D" id="2.40.128.520">
    <property type="match status" value="1"/>
</dbReference>
<dbReference type="InterPro" id="IPR019223">
    <property type="entry name" value="DUF2147"/>
</dbReference>
<evidence type="ECO:0000259" key="2">
    <source>
        <dbReference type="Pfam" id="PF09917"/>
    </source>
</evidence>
<dbReference type="PANTHER" id="PTHR36919:SF3">
    <property type="entry name" value="BLL5882 PROTEIN"/>
    <property type="match status" value="1"/>
</dbReference>
<sequence>MMKHVITACLLSLAALAVQAQATPAGLWKTVDDDTGKEKSLVRISEAGGVYTGKVEKLLDPARQDARCDKCSDERKDQPVLGMTILRNIKQNAGDAALWDGGEILDPNNGKTYKLRVKPVDGGQKLEVRGYIGAPLLGRTQTWTRVE</sequence>
<keyword evidence="4" id="KW-1185">Reference proteome</keyword>
<keyword evidence="1" id="KW-0732">Signal</keyword>
<dbReference type="RefSeq" id="WP_011828018.1">
    <property type="nucleotide sequence ID" value="NC_008825.1"/>
</dbReference>
<protein>
    <recommendedName>
        <fullName evidence="2">DUF2147 domain-containing protein</fullName>
    </recommendedName>
</protein>
<evidence type="ECO:0000256" key="1">
    <source>
        <dbReference type="SAM" id="SignalP"/>
    </source>
</evidence>
<dbReference type="EMBL" id="CP000555">
    <property type="protein sequence ID" value="ABM93380.1"/>
    <property type="molecule type" value="Genomic_DNA"/>
</dbReference>
<dbReference type="KEGG" id="mpt:Mpe_A0418"/>
<dbReference type="eggNOG" id="COG4731">
    <property type="taxonomic scope" value="Bacteria"/>
</dbReference>
<name>A2SCU1_METPP</name>
<feature type="domain" description="DUF2147" evidence="2">
    <location>
        <begin position="26"/>
        <end position="145"/>
    </location>
</feature>
<evidence type="ECO:0000313" key="4">
    <source>
        <dbReference type="Proteomes" id="UP000000366"/>
    </source>
</evidence>
<dbReference type="Pfam" id="PF09917">
    <property type="entry name" value="DUF2147"/>
    <property type="match status" value="1"/>
</dbReference>
<proteinExistence type="predicted"/>